<feature type="transmembrane region" description="Helical" evidence="7">
    <location>
        <begin position="143"/>
        <end position="160"/>
    </location>
</feature>
<dbReference type="OrthoDB" id="9768187at2"/>
<evidence type="ECO:0000256" key="4">
    <source>
        <dbReference type="ARBA" id="ARBA00022960"/>
    </source>
</evidence>
<evidence type="ECO:0000256" key="3">
    <source>
        <dbReference type="ARBA" id="ARBA00022692"/>
    </source>
</evidence>
<protein>
    <submittedName>
        <fullName evidence="8">Cell division protein FtsW</fullName>
    </submittedName>
</protein>
<sequence>MSAKKFAPDYVLLFLILSLLAIGVTMVYSASEVWAQYRFNDAFFFAKRQLLFAIVGLIAMTLIMNVEYWTWRRFSKTVIIVCFVLLILVLIPGIGMVRNGSQSWIGAGAFSIQPSEFMKLAMILFLAGYLAENQKKIISFKSGLLPVLALVFTPFALIMLQPDLGTGTVMVGTCLVMTFISGARIRHFVMLGFLGLAGFAALVLSAPYRIKRITSFLDPWSDPLGSGFQIIQSLYAIGPGGLFGLGIGGSRQKYYYLPEPQTDFIFAILAEELGFVGGALLLLLFALLLWRGIRIALGAPDLFGSFLAAGIVSMAAIQVTINIGVVIGLMPVTGITLPFLSYGGSSLTLMLAAFGILLNISRYSRH</sequence>
<keyword evidence="8" id="KW-0131">Cell cycle</keyword>
<dbReference type="NCBIfam" id="TIGR02614">
    <property type="entry name" value="ftsW"/>
    <property type="match status" value="1"/>
</dbReference>
<accession>A0A0F5I149</accession>
<dbReference type="InterPro" id="IPR011923">
    <property type="entry name" value="RodA/MrdB"/>
</dbReference>
<comment type="subcellular location">
    <subcellularLocation>
        <location evidence="1">Cell membrane</location>
        <topology evidence="1">Multi-pass membrane protein</topology>
    </subcellularLocation>
</comment>
<dbReference type="NCBIfam" id="TIGR02210">
    <property type="entry name" value="rodA_shape"/>
    <property type="match status" value="1"/>
</dbReference>
<feature type="transmembrane region" description="Helical" evidence="7">
    <location>
        <begin position="190"/>
        <end position="210"/>
    </location>
</feature>
<feature type="transmembrane region" description="Helical" evidence="7">
    <location>
        <begin position="78"/>
        <end position="97"/>
    </location>
</feature>
<dbReference type="GO" id="GO:0051301">
    <property type="term" value="P:cell division"/>
    <property type="evidence" value="ECO:0007669"/>
    <property type="project" value="UniProtKB-KW"/>
</dbReference>
<keyword evidence="4" id="KW-0133">Cell shape</keyword>
<keyword evidence="8" id="KW-0132">Cell division</keyword>
<evidence type="ECO:0000313" key="9">
    <source>
        <dbReference type="Proteomes" id="UP000031563"/>
    </source>
</evidence>
<dbReference type="NCBIfam" id="TIGR02615">
    <property type="entry name" value="spoVE"/>
    <property type="match status" value="1"/>
</dbReference>
<evidence type="ECO:0000256" key="2">
    <source>
        <dbReference type="ARBA" id="ARBA00022475"/>
    </source>
</evidence>
<dbReference type="PANTHER" id="PTHR30474:SF13">
    <property type="entry name" value="STAGE V SPORULATION PROTEIN E"/>
    <property type="match status" value="1"/>
</dbReference>
<dbReference type="Proteomes" id="UP000031563">
    <property type="component" value="Unassembled WGS sequence"/>
</dbReference>
<evidence type="ECO:0000256" key="5">
    <source>
        <dbReference type="ARBA" id="ARBA00022989"/>
    </source>
</evidence>
<dbReference type="InterPro" id="IPR001182">
    <property type="entry name" value="FtsW/RodA"/>
</dbReference>
<keyword evidence="5 7" id="KW-1133">Transmembrane helix</keyword>
<gene>
    <name evidence="8" type="ORF">QY95_00121</name>
</gene>
<feature type="transmembrane region" description="Helical" evidence="7">
    <location>
        <begin position="339"/>
        <end position="360"/>
    </location>
</feature>
<name>A0A0F5I149_BACTR</name>
<dbReference type="Pfam" id="PF01098">
    <property type="entry name" value="FTSW_RODA_SPOVE"/>
    <property type="match status" value="1"/>
</dbReference>
<dbReference type="RefSeq" id="WP_099098518.1">
    <property type="nucleotide sequence ID" value="NZ_JWIQ02000011.1"/>
</dbReference>
<feature type="transmembrane region" description="Helical" evidence="7">
    <location>
        <begin position="302"/>
        <end position="327"/>
    </location>
</feature>
<dbReference type="InterPro" id="IPR018365">
    <property type="entry name" value="Cell_cycle_FtsW-rel_CS"/>
</dbReference>
<feature type="transmembrane region" description="Helical" evidence="7">
    <location>
        <begin position="166"/>
        <end position="183"/>
    </location>
</feature>
<proteinExistence type="predicted"/>
<dbReference type="STRING" id="1221996.QY95_00121"/>
<keyword evidence="2" id="KW-1003">Cell membrane</keyword>
<feature type="transmembrane region" description="Helical" evidence="7">
    <location>
        <begin position="45"/>
        <end position="66"/>
    </location>
</feature>
<dbReference type="PANTHER" id="PTHR30474">
    <property type="entry name" value="CELL CYCLE PROTEIN"/>
    <property type="match status" value="1"/>
</dbReference>
<evidence type="ECO:0000256" key="1">
    <source>
        <dbReference type="ARBA" id="ARBA00004651"/>
    </source>
</evidence>
<feature type="transmembrane region" description="Helical" evidence="7">
    <location>
        <begin position="264"/>
        <end position="290"/>
    </location>
</feature>
<dbReference type="GO" id="GO:0015648">
    <property type="term" value="F:lipid-linked peptidoglycan transporter activity"/>
    <property type="evidence" value="ECO:0007669"/>
    <property type="project" value="TreeGrafter"/>
</dbReference>
<dbReference type="GO" id="GO:0032153">
    <property type="term" value="C:cell division site"/>
    <property type="evidence" value="ECO:0007669"/>
    <property type="project" value="TreeGrafter"/>
</dbReference>
<organism evidence="8 9">
    <name type="scientific">Bacillus thermotolerans</name>
    <name type="common">Quasibacillus thermotolerans</name>
    <dbReference type="NCBI Taxonomy" id="1221996"/>
    <lineage>
        <taxon>Bacteria</taxon>
        <taxon>Bacillati</taxon>
        <taxon>Bacillota</taxon>
        <taxon>Bacilli</taxon>
        <taxon>Bacillales</taxon>
        <taxon>Bacillaceae</taxon>
        <taxon>Bacillus</taxon>
    </lineage>
</organism>
<evidence type="ECO:0000256" key="7">
    <source>
        <dbReference type="SAM" id="Phobius"/>
    </source>
</evidence>
<evidence type="ECO:0000313" key="8">
    <source>
        <dbReference type="EMBL" id="KKB42272.1"/>
    </source>
</evidence>
<dbReference type="GO" id="GO:0009252">
    <property type="term" value="P:peptidoglycan biosynthetic process"/>
    <property type="evidence" value="ECO:0007669"/>
    <property type="project" value="InterPro"/>
</dbReference>
<dbReference type="GO" id="GO:0008360">
    <property type="term" value="P:regulation of cell shape"/>
    <property type="evidence" value="ECO:0007669"/>
    <property type="project" value="UniProtKB-KW"/>
</dbReference>
<reference evidence="8" key="1">
    <citation type="submission" date="2015-02" db="EMBL/GenBank/DDBJ databases">
        <title>Genome Assembly of Bacillaceae bacterium MTCC 8252.</title>
        <authorList>
            <person name="Verma A."/>
            <person name="Khatri I."/>
            <person name="Mual P."/>
            <person name="Subramanian S."/>
            <person name="Krishnamurthi S."/>
        </authorList>
    </citation>
    <scope>NUCLEOTIDE SEQUENCE [LARGE SCALE GENOMIC DNA]</scope>
    <source>
        <strain evidence="8">MTCC 8252</strain>
    </source>
</reference>
<comment type="caution">
    <text evidence="8">The sequence shown here is derived from an EMBL/GenBank/DDBJ whole genome shotgun (WGS) entry which is preliminary data.</text>
</comment>
<dbReference type="PROSITE" id="PS00428">
    <property type="entry name" value="FTSW_RODA_SPOVE"/>
    <property type="match status" value="1"/>
</dbReference>
<dbReference type="GO" id="GO:0005886">
    <property type="term" value="C:plasma membrane"/>
    <property type="evidence" value="ECO:0007669"/>
    <property type="project" value="UniProtKB-SubCell"/>
</dbReference>
<keyword evidence="6 7" id="KW-0472">Membrane</keyword>
<dbReference type="EMBL" id="JWIR02000012">
    <property type="protein sequence ID" value="KKB42272.1"/>
    <property type="molecule type" value="Genomic_DNA"/>
</dbReference>
<evidence type="ECO:0000256" key="6">
    <source>
        <dbReference type="ARBA" id="ARBA00023136"/>
    </source>
</evidence>
<keyword evidence="9" id="KW-1185">Reference proteome</keyword>
<accession>A0A0F5IAS1</accession>
<dbReference type="InterPro" id="IPR013438">
    <property type="entry name" value="SpoVE"/>
</dbReference>
<feature type="transmembrane region" description="Helical" evidence="7">
    <location>
        <begin position="103"/>
        <end position="131"/>
    </location>
</feature>
<dbReference type="AlphaFoldDB" id="A0A0F5I149"/>
<dbReference type="InterPro" id="IPR013437">
    <property type="entry name" value="FtsW"/>
</dbReference>
<keyword evidence="3 7" id="KW-0812">Transmembrane</keyword>